<evidence type="ECO:0000256" key="1">
    <source>
        <dbReference type="SAM" id="MobiDB-lite"/>
    </source>
</evidence>
<dbReference type="Proteomes" id="UP001291623">
    <property type="component" value="Unassembled WGS sequence"/>
</dbReference>
<name>A0AAE1R063_9SOLA</name>
<feature type="region of interest" description="Disordered" evidence="1">
    <location>
        <begin position="35"/>
        <end position="66"/>
    </location>
</feature>
<dbReference type="AlphaFoldDB" id="A0AAE1R063"/>
<comment type="caution">
    <text evidence="2">The sequence shown here is derived from an EMBL/GenBank/DDBJ whole genome shotgun (WGS) entry which is preliminary data.</text>
</comment>
<accession>A0AAE1R063</accession>
<proteinExistence type="predicted"/>
<sequence>MAEATIIIFRLKWLVSAPQIYPLFWHFHHAAAHGPKRGSKMVKNPAAKQPKIQQQNDKMQQQSGQKCSSKLVETQQQLYSMCGIFQPQNVAIICNKVWQS</sequence>
<evidence type="ECO:0000313" key="2">
    <source>
        <dbReference type="EMBL" id="KAK4341252.1"/>
    </source>
</evidence>
<organism evidence="2 3">
    <name type="scientific">Anisodus tanguticus</name>
    <dbReference type="NCBI Taxonomy" id="243964"/>
    <lineage>
        <taxon>Eukaryota</taxon>
        <taxon>Viridiplantae</taxon>
        <taxon>Streptophyta</taxon>
        <taxon>Embryophyta</taxon>
        <taxon>Tracheophyta</taxon>
        <taxon>Spermatophyta</taxon>
        <taxon>Magnoliopsida</taxon>
        <taxon>eudicotyledons</taxon>
        <taxon>Gunneridae</taxon>
        <taxon>Pentapetalae</taxon>
        <taxon>asterids</taxon>
        <taxon>lamiids</taxon>
        <taxon>Solanales</taxon>
        <taxon>Solanaceae</taxon>
        <taxon>Solanoideae</taxon>
        <taxon>Hyoscyameae</taxon>
        <taxon>Anisodus</taxon>
    </lineage>
</organism>
<dbReference type="EMBL" id="JAVYJV010000022">
    <property type="protein sequence ID" value="KAK4341252.1"/>
    <property type="molecule type" value="Genomic_DNA"/>
</dbReference>
<protein>
    <submittedName>
        <fullName evidence="2">Uncharacterized protein</fullName>
    </submittedName>
</protein>
<feature type="compositionally biased region" description="Low complexity" evidence="1">
    <location>
        <begin position="49"/>
        <end position="66"/>
    </location>
</feature>
<evidence type="ECO:0000313" key="3">
    <source>
        <dbReference type="Proteomes" id="UP001291623"/>
    </source>
</evidence>
<reference evidence="2" key="1">
    <citation type="submission" date="2023-12" db="EMBL/GenBank/DDBJ databases">
        <title>Genome assembly of Anisodus tanguticus.</title>
        <authorList>
            <person name="Wang Y.-J."/>
        </authorList>
    </citation>
    <scope>NUCLEOTIDE SEQUENCE</scope>
    <source>
        <strain evidence="2">KB-2021</strain>
        <tissue evidence="2">Leaf</tissue>
    </source>
</reference>
<gene>
    <name evidence="2" type="ORF">RND71_039753</name>
</gene>
<keyword evidence="3" id="KW-1185">Reference proteome</keyword>